<dbReference type="RefSeq" id="WP_280030513.1">
    <property type="nucleotide sequence ID" value="NZ_JAOCAP010000032.1"/>
</dbReference>
<sequence length="86" mass="9575">MIEELLSAFSGAIVFVINQNYYPGKKSLAAFLSSFFMGMLGGDFSTTFLSGYLETEKHLSVELCAFLTSAFIIPLCRIVHTRILKQ</sequence>
<organism evidence="2 3">
    <name type="scientific">Enterobacter bugandensis</name>
    <dbReference type="NCBI Taxonomy" id="881260"/>
    <lineage>
        <taxon>Bacteria</taxon>
        <taxon>Pseudomonadati</taxon>
        <taxon>Pseudomonadota</taxon>
        <taxon>Gammaproteobacteria</taxon>
        <taxon>Enterobacterales</taxon>
        <taxon>Enterobacteriaceae</taxon>
        <taxon>Enterobacter</taxon>
    </lineage>
</organism>
<comment type="caution">
    <text evidence="2">The sequence shown here is derived from an EMBL/GenBank/DDBJ whole genome shotgun (WGS) entry which is preliminary data.</text>
</comment>
<evidence type="ECO:0000313" key="3">
    <source>
        <dbReference type="Proteomes" id="UP001158416"/>
    </source>
</evidence>
<feature type="transmembrane region" description="Helical" evidence="1">
    <location>
        <begin position="59"/>
        <end position="79"/>
    </location>
</feature>
<keyword evidence="1" id="KW-0472">Membrane</keyword>
<reference evidence="2" key="1">
    <citation type="submission" date="2022-09" db="EMBL/GenBank/DDBJ databases">
        <title>Intensive care unit water sources are persistently colonized with multi-drug resistant bacteria and are the site of extensive horizontal gene transfer of antibiotic resistance genes.</title>
        <authorList>
            <person name="Diorio-Toth L."/>
        </authorList>
    </citation>
    <scope>NUCLEOTIDE SEQUENCE</scope>
    <source>
        <strain evidence="2">GD03936</strain>
    </source>
</reference>
<name>A0AA42PVG1_9ENTR</name>
<gene>
    <name evidence="2" type="ORF">N5C39_24455</name>
</gene>
<feature type="transmembrane region" description="Helical" evidence="1">
    <location>
        <begin position="6"/>
        <end position="22"/>
    </location>
</feature>
<dbReference type="AlphaFoldDB" id="A0AA42PVG1"/>
<protein>
    <submittedName>
        <fullName evidence="2">Phage holin family protein</fullName>
    </submittedName>
</protein>
<accession>A0AA42PVG1</accession>
<keyword evidence="1" id="KW-0812">Transmembrane</keyword>
<dbReference type="EMBL" id="JAOCAP010000032">
    <property type="protein sequence ID" value="MDH1321516.1"/>
    <property type="molecule type" value="Genomic_DNA"/>
</dbReference>
<dbReference type="Proteomes" id="UP001158416">
    <property type="component" value="Unassembled WGS sequence"/>
</dbReference>
<dbReference type="InterPro" id="IPR032637">
    <property type="entry name" value="Phage_holin-like"/>
</dbReference>
<keyword evidence="1" id="KW-1133">Transmembrane helix</keyword>
<evidence type="ECO:0000313" key="2">
    <source>
        <dbReference type="EMBL" id="MDH1321516.1"/>
    </source>
</evidence>
<proteinExistence type="predicted"/>
<dbReference type="Pfam" id="PF16931">
    <property type="entry name" value="Phage_holin_8"/>
    <property type="match status" value="1"/>
</dbReference>
<feature type="transmembrane region" description="Helical" evidence="1">
    <location>
        <begin position="29"/>
        <end position="53"/>
    </location>
</feature>
<evidence type="ECO:0000256" key="1">
    <source>
        <dbReference type="SAM" id="Phobius"/>
    </source>
</evidence>